<keyword evidence="2" id="KW-1185">Reference proteome</keyword>
<accession>A0ABP8GMA5</accession>
<proteinExistence type="predicted"/>
<comment type="caution">
    <text evidence="1">The sequence shown here is derived from an EMBL/GenBank/DDBJ whole genome shotgun (WGS) entry which is preliminary data.</text>
</comment>
<organism evidence="1 2">
    <name type="scientific">Mucilaginibacter gynuensis</name>
    <dbReference type="NCBI Taxonomy" id="1302236"/>
    <lineage>
        <taxon>Bacteria</taxon>
        <taxon>Pseudomonadati</taxon>
        <taxon>Bacteroidota</taxon>
        <taxon>Sphingobacteriia</taxon>
        <taxon>Sphingobacteriales</taxon>
        <taxon>Sphingobacteriaceae</taxon>
        <taxon>Mucilaginibacter</taxon>
    </lineage>
</organism>
<dbReference type="EMBL" id="BAABFT010000007">
    <property type="protein sequence ID" value="GAA4326545.1"/>
    <property type="molecule type" value="Genomic_DNA"/>
</dbReference>
<evidence type="ECO:0000313" key="2">
    <source>
        <dbReference type="Proteomes" id="UP001500582"/>
    </source>
</evidence>
<evidence type="ECO:0000313" key="1">
    <source>
        <dbReference type="EMBL" id="GAA4326545.1"/>
    </source>
</evidence>
<name>A0ABP8GMA5_9SPHI</name>
<reference evidence="2" key="1">
    <citation type="journal article" date="2019" name="Int. J. Syst. Evol. Microbiol.">
        <title>The Global Catalogue of Microorganisms (GCM) 10K type strain sequencing project: providing services to taxonomists for standard genome sequencing and annotation.</title>
        <authorList>
            <consortium name="The Broad Institute Genomics Platform"/>
            <consortium name="The Broad Institute Genome Sequencing Center for Infectious Disease"/>
            <person name="Wu L."/>
            <person name="Ma J."/>
        </authorList>
    </citation>
    <scope>NUCLEOTIDE SEQUENCE [LARGE SCALE GENOMIC DNA]</scope>
    <source>
        <strain evidence="2">JCM 17705</strain>
    </source>
</reference>
<dbReference type="Proteomes" id="UP001500582">
    <property type="component" value="Unassembled WGS sequence"/>
</dbReference>
<protein>
    <submittedName>
        <fullName evidence="1">Uncharacterized protein</fullName>
    </submittedName>
</protein>
<sequence>MLAGYAKRSTNGVLPPYSVEGLIYKKPQYTSEREDCIQFKCLVSSKTSIDDYQQFQTLYVLKPIKKMLQN</sequence>
<gene>
    <name evidence="1" type="ORF">GCM10023149_29430</name>
</gene>